<dbReference type="AlphaFoldDB" id="A0A0D0G3S2"/>
<dbReference type="SMART" id="SM00855">
    <property type="entry name" value="PGAM"/>
    <property type="match status" value="1"/>
</dbReference>
<dbReference type="EC" id="3.1.3.73" evidence="3"/>
<dbReference type="PANTHER" id="PTHR48100:SF1">
    <property type="entry name" value="HISTIDINE PHOSPHATASE FAMILY PROTEIN-RELATED"/>
    <property type="match status" value="1"/>
</dbReference>
<dbReference type="GO" id="GO:0005737">
    <property type="term" value="C:cytoplasm"/>
    <property type="evidence" value="ECO:0007669"/>
    <property type="project" value="TreeGrafter"/>
</dbReference>
<feature type="binding site" evidence="2">
    <location>
        <begin position="8"/>
        <end position="15"/>
    </location>
    <ligand>
        <name>substrate</name>
    </ligand>
</feature>
<dbReference type="CDD" id="cd07067">
    <property type="entry name" value="HP_PGM_like"/>
    <property type="match status" value="1"/>
</dbReference>
<dbReference type="PANTHER" id="PTHR48100">
    <property type="entry name" value="BROAD-SPECIFICITY PHOSPHATASE YOR283W-RELATED"/>
    <property type="match status" value="1"/>
</dbReference>
<dbReference type="PATRIC" id="fig|265546.4.peg.2810"/>
<dbReference type="Gene3D" id="3.40.50.1240">
    <property type="entry name" value="Phosphoglycerate mutase-like"/>
    <property type="match status" value="1"/>
</dbReference>
<organism evidence="3 4">
    <name type="scientific">Anoxybacillus ayderensis</name>
    <dbReference type="NCBI Taxonomy" id="265546"/>
    <lineage>
        <taxon>Bacteria</taxon>
        <taxon>Bacillati</taxon>
        <taxon>Bacillota</taxon>
        <taxon>Bacilli</taxon>
        <taxon>Bacillales</taxon>
        <taxon>Anoxybacillaceae</taxon>
        <taxon>Anoxybacillus</taxon>
    </lineage>
</organism>
<dbReference type="EMBL" id="JXTG01000028">
    <property type="protein sequence ID" value="KIP20035.1"/>
    <property type="molecule type" value="Genomic_DNA"/>
</dbReference>
<feature type="binding site" evidence="2">
    <location>
        <position position="58"/>
    </location>
    <ligand>
        <name>substrate</name>
    </ligand>
</feature>
<keyword evidence="3" id="KW-0378">Hydrolase</keyword>
<dbReference type="GO" id="GO:0043755">
    <property type="term" value="F:alpha-ribazole phosphatase activity"/>
    <property type="evidence" value="ECO:0007669"/>
    <property type="project" value="UniProtKB-EC"/>
</dbReference>
<dbReference type="Pfam" id="PF00300">
    <property type="entry name" value="His_Phos_1"/>
    <property type="match status" value="1"/>
</dbReference>
<sequence length="208" mass="24213">MLKLYVIRHAETEWNAQQRMQGWKDSSLTETGRKHATLLQERLRTVPFTALYCSPSDRTKETAQIVLGQRDVPMYFDERLREIHLGHWEGKTIAEIAQTDERNHYYFYHEPHAYNPIVGETFLDVQRRAVAAIQHIADTHSEGHILVVTHGVVIRTLLVYWKQQPLAQLWENSRVYGTSVTIVSFDGKQWTLECESNISHLEGEMIRG</sequence>
<protein>
    <submittedName>
        <fullName evidence="3">Alpha-ribazole phosphatase</fullName>
        <ecNumber evidence="3">3.1.3.73</ecNumber>
    </submittedName>
</protein>
<evidence type="ECO:0000256" key="1">
    <source>
        <dbReference type="PIRSR" id="PIRSR613078-1"/>
    </source>
</evidence>
<evidence type="ECO:0000313" key="3">
    <source>
        <dbReference type="EMBL" id="KIP20035.1"/>
    </source>
</evidence>
<comment type="caution">
    <text evidence="3">The sequence shown here is derived from an EMBL/GenBank/DDBJ whole genome shotgun (WGS) entry which is preliminary data.</text>
</comment>
<accession>A0A0D0G3S2</accession>
<evidence type="ECO:0000313" key="4">
    <source>
        <dbReference type="Proteomes" id="UP000032047"/>
    </source>
</evidence>
<evidence type="ECO:0000256" key="2">
    <source>
        <dbReference type="PIRSR" id="PIRSR613078-2"/>
    </source>
</evidence>
<feature type="active site" description="Tele-phosphohistidine intermediate" evidence="1">
    <location>
        <position position="9"/>
    </location>
</feature>
<proteinExistence type="predicted"/>
<keyword evidence="4" id="KW-1185">Reference proteome</keyword>
<dbReference type="Proteomes" id="UP000032047">
    <property type="component" value="Unassembled WGS sequence"/>
</dbReference>
<dbReference type="SUPFAM" id="SSF53254">
    <property type="entry name" value="Phosphoglycerate mutase-like"/>
    <property type="match status" value="1"/>
</dbReference>
<dbReference type="InterPro" id="IPR029033">
    <property type="entry name" value="His_PPase_superfam"/>
</dbReference>
<dbReference type="InterPro" id="IPR050275">
    <property type="entry name" value="PGM_Phosphatase"/>
</dbReference>
<name>A0A0D0G3S2_9BACL</name>
<feature type="active site" description="Proton donor/acceptor" evidence="1">
    <location>
        <position position="82"/>
    </location>
</feature>
<dbReference type="InterPro" id="IPR013078">
    <property type="entry name" value="His_Pase_superF_clade-1"/>
</dbReference>
<gene>
    <name evidence="3" type="ORF">JV16_02807</name>
</gene>
<dbReference type="RefSeq" id="WP_021094103.1">
    <property type="nucleotide sequence ID" value="NZ_ANOC01000008.1"/>
</dbReference>
<reference evidence="3 4" key="1">
    <citation type="submission" date="2015-01" db="EMBL/GenBank/DDBJ databases">
        <title>Genome sequence of Anoxybacillus ayderensis strain AB04.</title>
        <authorList>
            <person name="Belduz A.O."/>
            <person name="Canakci S."/>
            <person name="Chan K.-G."/>
            <person name="Kahar U.M."/>
            <person name="Yaakob A.S."/>
            <person name="Chan C.S."/>
            <person name="Goh K.M."/>
        </authorList>
    </citation>
    <scope>NUCLEOTIDE SEQUENCE [LARGE SCALE GENOMIC DNA]</scope>
    <source>
        <strain evidence="3 4">AB04</strain>
    </source>
</reference>